<evidence type="ECO:0000256" key="2">
    <source>
        <dbReference type="ARBA" id="ARBA00004587"/>
    </source>
</evidence>
<dbReference type="GO" id="GO:0005886">
    <property type="term" value="C:plasma membrane"/>
    <property type="evidence" value="ECO:0007669"/>
    <property type="project" value="UniProtKB-SubCell"/>
</dbReference>
<comment type="pathway">
    <text evidence="3">Glycan biosynthesis; alginate biosynthesis.</text>
</comment>
<keyword evidence="13" id="KW-0012">Acyltransferase</keyword>
<evidence type="ECO:0000313" key="16">
    <source>
        <dbReference type="EMBL" id="PYB82899.1"/>
    </source>
</evidence>
<dbReference type="AlphaFoldDB" id="A0A2V4HZW3"/>
<name>A0A2V4HZW3_9PSED</name>
<keyword evidence="11" id="KW-0016">Alginate biosynthesis</keyword>
<evidence type="ECO:0000256" key="7">
    <source>
        <dbReference type="ARBA" id="ARBA00022519"/>
    </source>
</evidence>
<keyword evidence="10" id="KW-0574">Periplasm</keyword>
<dbReference type="GO" id="GO:0016746">
    <property type="term" value="F:acyltransferase activity"/>
    <property type="evidence" value="ECO:0007669"/>
    <property type="project" value="UniProtKB-KW"/>
</dbReference>
<dbReference type="RefSeq" id="WP_110699978.1">
    <property type="nucleotide sequence ID" value="NZ_QJRO01000005.1"/>
</dbReference>
<protein>
    <recommendedName>
        <fullName evidence="5">Probable alginate O-acetylase AlgJ</fullName>
    </recommendedName>
    <alternativeName>
        <fullName evidence="14">Alginate biosynthesis protein AlgJ</fullName>
    </alternativeName>
</protein>
<dbReference type="CDD" id="cd14442">
    <property type="entry name" value="AlgJ_like"/>
    <property type="match status" value="1"/>
</dbReference>
<evidence type="ECO:0000256" key="5">
    <source>
        <dbReference type="ARBA" id="ARBA00016086"/>
    </source>
</evidence>
<evidence type="ECO:0000313" key="17">
    <source>
        <dbReference type="Proteomes" id="UP000247620"/>
    </source>
</evidence>
<dbReference type="EMBL" id="QJRO01000005">
    <property type="protein sequence ID" value="PYB82899.1"/>
    <property type="molecule type" value="Genomic_DNA"/>
</dbReference>
<proteinExistence type="inferred from homology"/>
<keyword evidence="9" id="KW-0732">Signal</keyword>
<evidence type="ECO:0000256" key="8">
    <source>
        <dbReference type="ARBA" id="ARBA00022679"/>
    </source>
</evidence>
<evidence type="ECO:0000256" key="13">
    <source>
        <dbReference type="ARBA" id="ARBA00023315"/>
    </source>
</evidence>
<gene>
    <name evidence="16" type="ORF">DMX07_11100</name>
</gene>
<dbReference type="GO" id="GO:0042597">
    <property type="term" value="C:periplasmic space"/>
    <property type="evidence" value="ECO:0007669"/>
    <property type="project" value="UniProtKB-SubCell"/>
</dbReference>
<evidence type="ECO:0000256" key="4">
    <source>
        <dbReference type="ARBA" id="ARBA00006038"/>
    </source>
</evidence>
<evidence type="ECO:0000256" key="1">
    <source>
        <dbReference type="ARBA" id="ARBA00004418"/>
    </source>
</evidence>
<evidence type="ECO:0000256" key="3">
    <source>
        <dbReference type="ARBA" id="ARBA00005182"/>
    </source>
</evidence>
<sequence>MNRTLRITYSLSFMGLLVGLGAWSVGGLESFNRTGQMTLLDGKLAKAAETHYDEQFPIKRVGTNLWAALDFKLFNEGRPGVVLGRDQWLFTDEEFNPTAGAQQQMQDNLALVRGVRDALQRQGVQLVLAIVPAKARLYSEYIGKETPASLHDDLFNQFHAQARQANVFAPDLLAPLEQAKARGQVFLRTDTHWTPMGAEVVAQSLAEAVDRQQLLTGEPQAYITEAGASAPYKGDLTNFLPLDPLFSNLLPTPDTLQQRKTHPVQAEGGEGGDALFDDSRIPVALVGTSYSANPHWNFLGALQQALRSDVANYAEDGHGPLLPMLKYLQSEAFKNAPPQVVVWEFPERYLPMKNDLSAFDPQWIAQLKNSRKSEENLALSSNRTDH</sequence>
<dbReference type="InterPro" id="IPR034657">
    <property type="entry name" value="AlgJ"/>
</dbReference>
<evidence type="ECO:0000256" key="12">
    <source>
        <dbReference type="ARBA" id="ARBA00023136"/>
    </source>
</evidence>
<dbReference type="Pfam" id="PF16822">
    <property type="entry name" value="ALGX"/>
    <property type="match status" value="1"/>
</dbReference>
<evidence type="ECO:0000256" key="14">
    <source>
        <dbReference type="ARBA" id="ARBA00031031"/>
    </source>
</evidence>
<comment type="subcellular location">
    <subcellularLocation>
        <location evidence="2">Cell inner membrane</location>
        <topology evidence="2">Peripheral membrane protein</topology>
        <orientation evidence="2">Periplasmic side</orientation>
    </subcellularLocation>
    <subcellularLocation>
        <location evidence="1">Periplasm</location>
    </subcellularLocation>
</comment>
<reference evidence="16 17" key="1">
    <citation type="submission" date="2018-06" db="EMBL/GenBank/DDBJ databases">
        <title>Pseudomonas diversity within urban Lake Michigan freshwaters.</title>
        <authorList>
            <person name="Batrich M."/>
            <person name="Hatzopoulos T."/>
            <person name="Putonti C."/>
        </authorList>
    </citation>
    <scope>NUCLEOTIDE SEQUENCE [LARGE SCALE GENOMIC DNA]</scope>
    <source>
        <strain evidence="16 17">LBp-160603</strain>
    </source>
</reference>
<evidence type="ECO:0000259" key="15">
    <source>
        <dbReference type="Pfam" id="PF16822"/>
    </source>
</evidence>
<organism evidence="16 17">
    <name type="scientific">Pseudomonas soli</name>
    <dbReference type="NCBI Taxonomy" id="1306993"/>
    <lineage>
        <taxon>Bacteria</taxon>
        <taxon>Pseudomonadati</taxon>
        <taxon>Pseudomonadota</taxon>
        <taxon>Gammaproteobacteria</taxon>
        <taxon>Pseudomonadales</taxon>
        <taxon>Pseudomonadaceae</taxon>
        <taxon>Pseudomonas</taxon>
    </lineage>
</organism>
<dbReference type="GO" id="GO:0042121">
    <property type="term" value="P:alginic acid biosynthetic process"/>
    <property type="evidence" value="ECO:0007669"/>
    <property type="project" value="UniProtKB-UniPathway"/>
</dbReference>
<dbReference type="Proteomes" id="UP000247620">
    <property type="component" value="Unassembled WGS sequence"/>
</dbReference>
<evidence type="ECO:0000256" key="11">
    <source>
        <dbReference type="ARBA" id="ARBA00022841"/>
    </source>
</evidence>
<dbReference type="SUPFAM" id="SSF52266">
    <property type="entry name" value="SGNH hydrolase"/>
    <property type="match status" value="1"/>
</dbReference>
<dbReference type="InterPro" id="IPR031811">
    <property type="entry name" value="ALGX/ALGJ_SGNH-like"/>
</dbReference>
<keyword evidence="6" id="KW-1003">Cell membrane</keyword>
<comment type="similarity">
    <text evidence="4">Belongs to the AlgJ family.</text>
</comment>
<keyword evidence="8 16" id="KW-0808">Transferase</keyword>
<evidence type="ECO:0000256" key="6">
    <source>
        <dbReference type="ARBA" id="ARBA00022475"/>
    </source>
</evidence>
<keyword evidence="12" id="KW-0472">Membrane</keyword>
<comment type="caution">
    <text evidence="16">The sequence shown here is derived from an EMBL/GenBank/DDBJ whole genome shotgun (WGS) entry which is preliminary data.</text>
</comment>
<dbReference type="UniPathway" id="UPA00286"/>
<evidence type="ECO:0000256" key="10">
    <source>
        <dbReference type="ARBA" id="ARBA00022764"/>
    </source>
</evidence>
<accession>A0A2V4HZW3</accession>
<evidence type="ECO:0000256" key="9">
    <source>
        <dbReference type="ARBA" id="ARBA00022729"/>
    </source>
</evidence>
<feature type="domain" description="AlgX/AlgJ SGNH hydrolase-like" evidence="15">
    <location>
        <begin position="81"/>
        <end position="347"/>
    </location>
</feature>
<keyword evidence="7" id="KW-0997">Cell inner membrane</keyword>